<dbReference type="CDD" id="cd04895">
    <property type="entry name" value="ACT_ACR_1"/>
    <property type="match status" value="1"/>
</dbReference>
<gene>
    <name evidence="4" type="ORF">SO802_023493</name>
</gene>
<feature type="domain" description="ACT" evidence="3">
    <location>
        <begin position="37"/>
        <end position="117"/>
    </location>
</feature>
<sequence length="447" mass="50034">MAKVCWPYFDPEYENFSTRINPPRVSVDNISCRDCTLIKVDSVNKPGILLEVVQILTDLDLIITKAYISSDGGWFMDVFHVTDQQGNKITDNKTIDYIEKALGPNGHNMESVKTWPGKKVGVHSVGDHTAIELIGRDRPGLLSEISAVLANLQFNVATAEVWTHNSRIACVLYVNDNSTNRAVDDPTRLSVMEEQLKNILRGCEDDKKVGRTSFSMGFTHVDRRLHQMFFADRDYEGGGVTTEVDYPPSFKPKITVERCEEKGYSVISVQCKDRAKLMFDIVCTLTDMQYVVFHATISSDGPYATQEYFIRHMDGCTLDTEGEKERVIKCLEAAIQRRVCEGLSLELCAKDRVGLLSEVTRVLRENGLSVSRAGVSTVGEQAYNVFYVRDASGNPVDAKAIEALRKEIKDTIKLNVKKIPTSAKAPEANGWAKTSFFFGNLLERFLA</sequence>
<evidence type="ECO:0000259" key="3">
    <source>
        <dbReference type="PROSITE" id="PS51671"/>
    </source>
</evidence>
<dbReference type="AlphaFoldDB" id="A0AAW2C9U4"/>
<dbReference type="InterPro" id="IPR045865">
    <property type="entry name" value="ACT-like_dom_sf"/>
</dbReference>
<accession>A0AAW2C9U4</accession>
<dbReference type="SUPFAM" id="SSF55021">
    <property type="entry name" value="ACT-like"/>
    <property type="match status" value="3"/>
</dbReference>
<dbReference type="Gene3D" id="3.30.70.260">
    <property type="match status" value="2"/>
</dbReference>
<dbReference type="InterPro" id="IPR040217">
    <property type="entry name" value="ACR1-12"/>
</dbReference>
<feature type="domain" description="ACT" evidence="3">
    <location>
        <begin position="344"/>
        <end position="424"/>
    </location>
</feature>
<dbReference type="GO" id="GO:0016597">
    <property type="term" value="F:amino acid binding"/>
    <property type="evidence" value="ECO:0007669"/>
    <property type="project" value="UniProtKB-UniRule"/>
</dbReference>
<evidence type="ECO:0000256" key="2">
    <source>
        <dbReference type="RuleBase" id="RU369043"/>
    </source>
</evidence>
<dbReference type="InterPro" id="IPR002912">
    <property type="entry name" value="ACT_dom"/>
</dbReference>
<dbReference type="PANTHER" id="PTHR31096:SF5">
    <property type="entry name" value="ACT DOMAIN-CONTAINING PROTEIN ACR3"/>
    <property type="match status" value="1"/>
</dbReference>
<dbReference type="CDD" id="cd04926">
    <property type="entry name" value="ACT_ACR_4"/>
    <property type="match status" value="1"/>
</dbReference>
<dbReference type="Proteomes" id="UP001459277">
    <property type="component" value="Unassembled WGS sequence"/>
</dbReference>
<name>A0AAW2C9U4_9ROSI</name>
<evidence type="ECO:0000313" key="4">
    <source>
        <dbReference type="EMBL" id="KAK9993790.1"/>
    </source>
</evidence>
<reference evidence="4 5" key="1">
    <citation type="submission" date="2024-01" db="EMBL/GenBank/DDBJ databases">
        <title>A telomere-to-telomere, gap-free genome of sweet tea (Lithocarpus litseifolius).</title>
        <authorList>
            <person name="Zhou J."/>
        </authorList>
    </citation>
    <scope>NUCLEOTIDE SEQUENCE [LARGE SCALE GENOMIC DNA]</scope>
    <source>
        <strain evidence="4">Zhou-2022a</strain>
        <tissue evidence="4">Leaf</tissue>
    </source>
</reference>
<proteinExistence type="predicted"/>
<comment type="caution">
    <text evidence="4">The sequence shown here is derived from an EMBL/GenBank/DDBJ whole genome shotgun (WGS) entry which is preliminary data.</text>
</comment>
<dbReference type="PANTHER" id="PTHR31096">
    <property type="entry name" value="ACT DOMAIN-CONTAINING PROTEIN ACR4-RELATED"/>
    <property type="match status" value="1"/>
</dbReference>
<keyword evidence="1 2" id="KW-0677">Repeat</keyword>
<feature type="domain" description="ACT" evidence="3">
    <location>
        <begin position="130"/>
        <end position="214"/>
    </location>
</feature>
<protein>
    <recommendedName>
        <fullName evidence="2">ACT domain-containing protein ACR</fullName>
    </recommendedName>
    <alternativeName>
        <fullName evidence="2">Protein ACT DOMAIN REPEATS</fullName>
    </alternativeName>
</protein>
<dbReference type="Pfam" id="PF01842">
    <property type="entry name" value="ACT"/>
    <property type="match status" value="4"/>
</dbReference>
<organism evidence="4 5">
    <name type="scientific">Lithocarpus litseifolius</name>
    <dbReference type="NCBI Taxonomy" id="425828"/>
    <lineage>
        <taxon>Eukaryota</taxon>
        <taxon>Viridiplantae</taxon>
        <taxon>Streptophyta</taxon>
        <taxon>Embryophyta</taxon>
        <taxon>Tracheophyta</taxon>
        <taxon>Spermatophyta</taxon>
        <taxon>Magnoliopsida</taxon>
        <taxon>eudicotyledons</taxon>
        <taxon>Gunneridae</taxon>
        <taxon>Pentapetalae</taxon>
        <taxon>rosids</taxon>
        <taxon>fabids</taxon>
        <taxon>Fagales</taxon>
        <taxon>Fagaceae</taxon>
        <taxon>Lithocarpus</taxon>
    </lineage>
</organism>
<dbReference type="EMBL" id="JAZDWU010000008">
    <property type="protein sequence ID" value="KAK9993790.1"/>
    <property type="molecule type" value="Genomic_DNA"/>
</dbReference>
<dbReference type="CDD" id="cd04897">
    <property type="entry name" value="ACT_ACR_3"/>
    <property type="match status" value="1"/>
</dbReference>
<evidence type="ECO:0000256" key="1">
    <source>
        <dbReference type="ARBA" id="ARBA00022737"/>
    </source>
</evidence>
<comment type="function">
    <text evidence="2">Binds amino acids.</text>
</comment>
<dbReference type="CDD" id="cd04925">
    <property type="entry name" value="ACT_ACR_2"/>
    <property type="match status" value="1"/>
</dbReference>
<dbReference type="PROSITE" id="PS51671">
    <property type="entry name" value="ACT"/>
    <property type="match status" value="3"/>
</dbReference>
<evidence type="ECO:0000313" key="5">
    <source>
        <dbReference type="Proteomes" id="UP001459277"/>
    </source>
</evidence>
<keyword evidence="5" id="KW-1185">Reference proteome</keyword>